<proteinExistence type="predicted"/>
<organism evidence="2 3">
    <name type="scientific">Eggerthella lenta</name>
    <name type="common">Eubacterium lentum</name>
    <dbReference type="NCBI Taxonomy" id="84112"/>
    <lineage>
        <taxon>Bacteria</taxon>
        <taxon>Bacillati</taxon>
        <taxon>Actinomycetota</taxon>
        <taxon>Coriobacteriia</taxon>
        <taxon>Eggerthellales</taxon>
        <taxon>Eggerthellaceae</taxon>
        <taxon>Eggerthella</taxon>
    </lineage>
</organism>
<evidence type="ECO:0000256" key="1">
    <source>
        <dbReference type="SAM" id="Phobius"/>
    </source>
</evidence>
<protein>
    <submittedName>
        <fullName evidence="2">Uncharacterized protein</fullName>
    </submittedName>
</protein>
<dbReference type="RefSeq" id="WP_035577462.1">
    <property type="nucleotide sequence ID" value="NZ_AP025575.1"/>
</dbReference>
<keyword evidence="1" id="KW-0472">Membrane</keyword>
<gene>
    <name evidence="2" type="ORF">C1872_04705</name>
</gene>
<sequence length="118" mass="12288">MLRKAIITLATFFFAGVVVFGAVAAASPAVGLPRPIEPHSPCPVVGCASGSCHGFGDVPEPDGVHEMACPEAGCASVECHAWDTLATRYHRASDASLNLWILAPVVLVGLLVLIVRKL</sequence>
<feature type="transmembrane region" description="Helical" evidence="1">
    <location>
        <begin position="97"/>
        <end position="115"/>
    </location>
</feature>
<keyword evidence="1" id="KW-0812">Transmembrane</keyword>
<accession>A0A369MSS2</accession>
<comment type="caution">
    <text evidence="2">The sequence shown here is derived from an EMBL/GenBank/DDBJ whole genome shotgun (WGS) entry which is preliminary data.</text>
</comment>
<dbReference type="Proteomes" id="UP000253752">
    <property type="component" value="Unassembled WGS sequence"/>
</dbReference>
<evidence type="ECO:0000313" key="2">
    <source>
        <dbReference type="EMBL" id="RDB80512.1"/>
    </source>
</evidence>
<reference evidence="2 3" key="1">
    <citation type="journal article" date="2018" name="Elife">
        <title>Discovery and characterization of a prevalent human gut bacterial enzyme sufficient for the inactivation of a family of plant toxins.</title>
        <authorList>
            <person name="Koppel N."/>
            <person name="Bisanz J.E."/>
            <person name="Pandelia M.E."/>
            <person name="Turnbaugh P.J."/>
            <person name="Balskus E.P."/>
        </authorList>
    </citation>
    <scope>NUCLEOTIDE SEQUENCE [LARGE SCALE GENOMIC DNA]</scope>
    <source>
        <strain evidence="2 3">MR1 #12</strain>
    </source>
</reference>
<keyword evidence="1" id="KW-1133">Transmembrane helix</keyword>
<evidence type="ECO:0000313" key="3">
    <source>
        <dbReference type="Proteomes" id="UP000253752"/>
    </source>
</evidence>
<dbReference type="EMBL" id="PPTX01000005">
    <property type="protein sequence ID" value="RDB80512.1"/>
    <property type="molecule type" value="Genomic_DNA"/>
</dbReference>
<name>A0A369MSS2_EGGLN</name>
<dbReference type="AlphaFoldDB" id="A0A369MSS2"/>